<name>A0A6A2YZU7_HIBSY</name>
<dbReference type="SUPFAM" id="SSF52402">
    <property type="entry name" value="Adenine nucleotide alpha hydrolases-like"/>
    <property type="match status" value="1"/>
</dbReference>
<dbReference type="FunFam" id="3.40.50.620:FF:000206">
    <property type="entry name" value="Universal stress protein family protein"/>
    <property type="match status" value="1"/>
</dbReference>
<sequence length="168" mass="18503">MPADRKVGVAMDFSMSSQNALKWALDNLADKGDTFYIIHNNPDSAGDSLSHLAKSGSPLIPLSQFRQPEVMKKYGVKINIPVLDMLDTVTRQKEIQVVIKLYWGGDAREKLLDAIDELKLDSLVMGSRGLGTLQRIILGSVSTYVLTYAPCPVTIVKETEPSSSSSWF</sequence>
<feature type="domain" description="UspA" evidence="1">
    <location>
        <begin position="5"/>
        <end position="157"/>
    </location>
</feature>
<evidence type="ECO:0000313" key="2">
    <source>
        <dbReference type="EMBL" id="KAE8684790.1"/>
    </source>
</evidence>
<dbReference type="PANTHER" id="PTHR46100:SF2">
    <property type="entry name" value="OS05G0453700 PROTEIN"/>
    <property type="match status" value="1"/>
</dbReference>
<dbReference type="PRINTS" id="PR01438">
    <property type="entry name" value="UNVRSLSTRESS"/>
</dbReference>
<accession>A0A6A2YZU7</accession>
<organism evidence="2 3">
    <name type="scientific">Hibiscus syriacus</name>
    <name type="common">Rose of Sharon</name>
    <dbReference type="NCBI Taxonomy" id="106335"/>
    <lineage>
        <taxon>Eukaryota</taxon>
        <taxon>Viridiplantae</taxon>
        <taxon>Streptophyta</taxon>
        <taxon>Embryophyta</taxon>
        <taxon>Tracheophyta</taxon>
        <taxon>Spermatophyta</taxon>
        <taxon>Magnoliopsida</taxon>
        <taxon>eudicotyledons</taxon>
        <taxon>Gunneridae</taxon>
        <taxon>Pentapetalae</taxon>
        <taxon>rosids</taxon>
        <taxon>malvids</taxon>
        <taxon>Malvales</taxon>
        <taxon>Malvaceae</taxon>
        <taxon>Malvoideae</taxon>
        <taxon>Hibiscus</taxon>
    </lineage>
</organism>
<dbReference type="Proteomes" id="UP000436088">
    <property type="component" value="Unassembled WGS sequence"/>
</dbReference>
<dbReference type="CDD" id="cd23659">
    <property type="entry name" value="USP_At3g01520-like"/>
    <property type="match status" value="1"/>
</dbReference>
<dbReference type="PANTHER" id="PTHR46100">
    <property type="entry name" value="IMP2'P"/>
    <property type="match status" value="1"/>
</dbReference>
<keyword evidence="3" id="KW-1185">Reference proteome</keyword>
<dbReference type="Gene3D" id="3.40.50.620">
    <property type="entry name" value="HUPs"/>
    <property type="match status" value="1"/>
</dbReference>
<dbReference type="EMBL" id="VEPZ02001236">
    <property type="protein sequence ID" value="KAE8684790.1"/>
    <property type="molecule type" value="Genomic_DNA"/>
</dbReference>
<dbReference type="OrthoDB" id="843225at2759"/>
<dbReference type="InterPro" id="IPR006015">
    <property type="entry name" value="Universal_stress_UspA"/>
</dbReference>
<gene>
    <name evidence="2" type="ORF">F3Y22_tig00111105pilonHSYRG00442</name>
</gene>
<dbReference type="AlphaFoldDB" id="A0A6A2YZU7"/>
<dbReference type="Pfam" id="PF00582">
    <property type="entry name" value="Usp"/>
    <property type="match status" value="1"/>
</dbReference>
<proteinExistence type="predicted"/>
<dbReference type="InterPro" id="IPR006016">
    <property type="entry name" value="UspA"/>
</dbReference>
<evidence type="ECO:0000259" key="1">
    <source>
        <dbReference type="Pfam" id="PF00582"/>
    </source>
</evidence>
<protein>
    <submittedName>
        <fullName evidence="2">Dof21</fullName>
    </submittedName>
</protein>
<dbReference type="InterPro" id="IPR014729">
    <property type="entry name" value="Rossmann-like_a/b/a_fold"/>
</dbReference>
<evidence type="ECO:0000313" key="3">
    <source>
        <dbReference type="Proteomes" id="UP000436088"/>
    </source>
</evidence>
<reference evidence="2" key="1">
    <citation type="submission" date="2019-09" db="EMBL/GenBank/DDBJ databases">
        <title>Draft genome information of white flower Hibiscus syriacus.</title>
        <authorList>
            <person name="Kim Y.-M."/>
        </authorList>
    </citation>
    <scope>NUCLEOTIDE SEQUENCE [LARGE SCALE GENOMIC DNA]</scope>
    <source>
        <strain evidence="2">YM2019G1</strain>
    </source>
</reference>
<comment type="caution">
    <text evidence="2">The sequence shown here is derived from an EMBL/GenBank/DDBJ whole genome shotgun (WGS) entry which is preliminary data.</text>
</comment>